<keyword evidence="1" id="KW-0472">Membrane</keyword>
<keyword evidence="5" id="KW-1185">Reference proteome</keyword>
<comment type="caution">
    <text evidence="4">The sequence shown here is derived from an EMBL/GenBank/DDBJ whole genome shotgun (WGS) entry which is preliminary data.</text>
</comment>
<dbReference type="SUPFAM" id="SSF53474">
    <property type="entry name" value="alpha/beta-Hydrolases"/>
    <property type="match status" value="1"/>
</dbReference>
<dbReference type="Pfam" id="PF12146">
    <property type="entry name" value="Hydrolase_4"/>
    <property type="match status" value="1"/>
</dbReference>
<evidence type="ECO:0000256" key="1">
    <source>
        <dbReference type="SAM" id="Phobius"/>
    </source>
</evidence>
<gene>
    <name evidence="4" type="ORF">TrRE_jg7802</name>
</gene>
<evidence type="ECO:0000256" key="2">
    <source>
        <dbReference type="SAM" id="SignalP"/>
    </source>
</evidence>
<reference evidence="4" key="1">
    <citation type="submission" date="2022-07" db="EMBL/GenBank/DDBJ databases">
        <title>Genome analysis of Parmales, a sister group of diatoms, reveals the evolutionary specialization of diatoms from phago-mixotrophs to photoautotrophs.</title>
        <authorList>
            <person name="Ban H."/>
            <person name="Sato S."/>
            <person name="Yoshikawa S."/>
            <person name="Kazumasa Y."/>
            <person name="Nakamura Y."/>
            <person name="Ichinomiya M."/>
            <person name="Saitoh K."/>
            <person name="Sato N."/>
            <person name="Blanc-Mathieu R."/>
            <person name="Endo H."/>
            <person name="Kuwata A."/>
            <person name="Ogata H."/>
        </authorList>
    </citation>
    <scope>NUCLEOTIDE SEQUENCE</scope>
</reference>
<feature type="chain" id="PRO_5040961890" description="Serine aminopeptidase S33 domain-containing protein" evidence="2">
    <location>
        <begin position="20"/>
        <end position="890"/>
    </location>
</feature>
<dbReference type="EMBL" id="BRXZ01000675">
    <property type="protein sequence ID" value="GMH50550.1"/>
    <property type="molecule type" value="Genomic_DNA"/>
</dbReference>
<organism evidence="4 5">
    <name type="scientific">Triparma retinervis</name>
    <dbReference type="NCBI Taxonomy" id="2557542"/>
    <lineage>
        <taxon>Eukaryota</taxon>
        <taxon>Sar</taxon>
        <taxon>Stramenopiles</taxon>
        <taxon>Ochrophyta</taxon>
        <taxon>Bolidophyceae</taxon>
        <taxon>Parmales</taxon>
        <taxon>Triparmaceae</taxon>
        <taxon>Triparma</taxon>
    </lineage>
</organism>
<accession>A0A9W6ZHS2</accession>
<proteinExistence type="predicted"/>
<evidence type="ECO:0000313" key="5">
    <source>
        <dbReference type="Proteomes" id="UP001165082"/>
    </source>
</evidence>
<keyword evidence="2" id="KW-0732">Signal</keyword>
<keyword evidence="1" id="KW-1133">Transmembrane helix</keyword>
<feature type="transmembrane region" description="Helical" evidence="1">
    <location>
        <begin position="845"/>
        <end position="864"/>
    </location>
</feature>
<feature type="domain" description="Serine aminopeptidase S33" evidence="3">
    <location>
        <begin position="64"/>
        <end position="177"/>
    </location>
</feature>
<name>A0A9W6ZHS2_9STRA</name>
<sequence length="890" mass="94891">MRFISYAIAAAAAFGVSSADRPAPEDCSDGVNPSNTAWHDLVCPEQTASVDSKCFSTNWQPTGTAKGLVVLMHGYTACPESFDDLALAFQNQGFAVFNVLTVGHGKTYDACPTPDDCVKGDPIYELPTHADEYLAWVDNVNLAVAEEATRLGVLGKVNIIGLSLGSALATAALARDSAENIPYPDGSSNKLYNRAVVFPPFYGVSVPNLDRDAQECSGSKDQCIAAFAKSIAGGSSEGPSGSTADEAEASGFEEFLESTLNHFVSASTIDGGYQELQSTLRYALSAIAGASDDFYSFLFSPLTSMDFGWGDQCEADRSNLDRGGYCNFKIANLLAVHALGEWALAAALNRELRVDEIQFVPVERDGYSRNGMVVEAAIASAQGDYIDTNLCMYRILDGCDADEKGSECGVPHSCIAPGDNLGIKPASDLPCAATGSCTADDMYWWPGMKAATIAFVEDGTPFGDGTTAWDGTYDNCQNLDVNQVPSSLASLPKSLLSVVLNKKVADMSDEDIHLVAATIAAKTGVPSYLVVPVAKKNMKDHTTDENELFLFVTAEVCVPAVDQVQSRSLAYIDGLASVYVRSAACKNHAGAVVSDSCPSSAKWGTSPVDLKTYRPDPVRSADGGGDDAYRGFKEEYASACEECGSSWTRVDDSGGIKTWNYNYAWNAGVGMRSFWEDSAKGWGQAKKWYQSCPAGYERESWWRWSSKCTIPSSAKFLGESCADKGQCDNAFLSGYVDVTCAPTNNDASDPRWKCVLDEESNTVSPYASSCSCAGLIWCASSDCGGSQCVLSTVDMKKHCKYEDEPVFKWDQLVGGEGSCVNCRASERSCKAYGDEDKWGTDTSRIAFLSGAIGIGAAGVIGVGVTMRKKRLRGALGGDSLEMAGKAPVMV</sequence>
<dbReference type="InterPro" id="IPR029058">
    <property type="entry name" value="AB_hydrolase_fold"/>
</dbReference>
<dbReference type="Proteomes" id="UP001165082">
    <property type="component" value="Unassembled WGS sequence"/>
</dbReference>
<evidence type="ECO:0000313" key="4">
    <source>
        <dbReference type="EMBL" id="GMH50550.1"/>
    </source>
</evidence>
<dbReference type="AlphaFoldDB" id="A0A9W6ZHS2"/>
<feature type="signal peptide" evidence="2">
    <location>
        <begin position="1"/>
        <end position="19"/>
    </location>
</feature>
<dbReference type="InterPro" id="IPR022742">
    <property type="entry name" value="Hydrolase_4"/>
</dbReference>
<evidence type="ECO:0000259" key="3">
    <source>
        <dbReference type="Pfam" id="PF12146"/>
    </source>
</evidence>
<dbReference type="OrthoDB" id="191307at2759"/>
<dbReference type="Gene3D" id="3.40.50.1820">
    <property type="entry name" value="alpha/beta hydrolase"/>
    <property type="match status" value="1"/>
</dbReference>
<keyword evidence="1" id="KW-0812">Transmembrane</keyword>
<protein>
    <recommendedName>
        <fullName evidence="3">Serine aminopeptidase S33 domain-containing protein</fullName>
    </recommendedName>
</protein>